<comment type="similarity">
    <text evidence="1">Belongs to the AAA ATPase family. BCS1 subfamily.</text>
</comment>
<keyword evidence="3" id="KW-0067">ATP-binding</keyword>
<feature type="compositionally biased region" description="Low complexity" evidence="5">
    <location>
        <begin position="659"/>
        <end position="673"/>
    </location>
</feature>
<evidence type="ECO:0000256" key="3">
    <source>
        <dbReference type="ARBA" id="ARBA00022840"/>
    </source>
</evidence>
<dbReference type="Gene3D" id="3.40.50.300">
    <property type="entry name" value="P-loop containing nucleotide triphosphate hydrolases"/>
    <property type="match status" value="1"/>
</dbReference>
<keyword evidence="6" id="KW-0472">Membrane</keyword>
<organism evidence="8 9">
    <name type="scientific">Symbiodinium necroappetens</name>
    <dbReference type="NCBI Taxonomy" id="1628268"/>
    <lineage>
        <taxon>Eukaryota</taxon>
        <taxon>Sar</taxon>
        <taxon>Alveolata</taxon>
        <taxon>Dinophyceae</taxon>
        <taxon>Suessiales</taxon>
        <taxon>Symbiodiniaceae</taxon>
        <taxon>Symbiodinium</taxon>
    </lineage>
</organism>
<accession>A0A813BVP1</accession>
<dbReference type="InterPro" id="IPR003959">
    <property type="entry name" value="ATPase_AAA_core"/>
</dbReference>
<evidence type="ECO:0000256" key="2">
    <source>
        <dbReference type="ARBA" id="ARBA00022741"/>
    </source>
</evidence>
<dbReference type="SUPFAM" id="SSF52540">
    <property type="entry name" value="P-loop containing nucleoside triphosphate hydrolases"/>
    <property type="match status" value="1"/>
</dbReference>
<feature type="transmembrane region" description="Helical" evidence="6">
    <location>
        <begin position="1702"/>
        <end position="1723"/>
    </location>
</feature>
<dbReference type="InterPro" id="IPR003593">
    <property type="entry name" value="AAA+_ATPase"/>
</dbReference>
<feature type="transmembrane region" description="Helical" evidence="6">
    <location>
        <begin position="524"/>
        <end position="545"/>
    </location>
</feature>
<feature type="compositionally biased region" description="Acidic residues" evidence="5">
    <location>
        <begin position="710"/>
        <end position="724"/>
    </location>
</feature>
<evidence type="ECO:0000313" key="9">
    <source>
        <dbReference type="Proteomes" id="UP000601435"/>
    </source>
</evidence>
<evidence type="ECO:0000313" key="8">
    <source>
        <dbReference type="EMBL" id="CAE7919727.1"/>
    </source>
</evidence>
<name>A0A813BVP1_9DINO</name>
<dbReference type="Pfam" id="PF00004">
    <property type="entry name" value="AAA"/>
    <property type="match status" value="1"/>
</dbReference>
<feature type="region of interest" description="Disordered" evidence="5">
    <location>
        <begin position="659"/>
        <end position="724"/>
    </location>
</feature>
<feature type="transmembrane region" description="Helical" evidence="6">
    <location>
        <begin position="835"/>
        <end position="861"/>
    </location>
</feature>
<keyword evidence="6" id="KW-1133">Transmembrane helix</keyword>
<dbReference type="EMBL" id="CAJNJA010077252">
    <property type="protein sequence ID" value="CAE7919727.1"/>
    <property type="molecule type" value="Genomic_DNA"/>
</dbReference>
<feature type="transmembrane region" description="Helical" evidence="6">
    <location>
        <begin position="1392"/>
        <end position="1416"/>
    </location>
</feature>
<keyword evidence="6" id="KW-0812">Transmembrane</keyword>
<dbReference type="InterPro" id="IPR057495">
    <property type="entry name" value="AAA_lid_BCS1"/>
</dbReference>
<dbReference type="InterPro" id="IPR050747">
    <property type="entry name" value="Mitochondrial_chaperone_BCS1"/>
</dbReference>
<evidence type="ECO:0000256" key="6">
    <source>
        <dbReference type="SAM" id="Phobius"/>
    </source>
</evidence>
<feature type="transmembrane region" description="Helical" evidence="6">
    <location>
        <begin position="1730"/>
        <end position="1749"/>
    </location>
</feature>
<evidence type="ECO:0000256" key="1">
    <source>
        <dbReference type="ARBA" id="ARBA00007448"/>
    </source>
</evidence>
<reference evidence="8" key="1">
    <citation type="submission" date="2021-02" db="EMBL/GenBank/DDBJ databases">
        <authorList>
            <person name="Dougan E. K."/>
            <person name="Rhodes N."/>
            <person name="Thang M."/>
            <person name="Chan C."/>
        </authorList>
    </citation>
    <scope>NUCLEOTIDE SEQUENCE</scope>
</reference>
<evidence type="ECO:0000259" key="7">
    <source>
        <dbReference type="SMART" id="SM00382"/>
    </source>
</evidence>
<dbReference type="GO" id="GO:0005524">
    <property type="term" value="F:ATP binding"/>
    <property type="evidence" value="ECO:0007669"/>
    <property type="project" value="UniProtKB-KW"/>
</dbReference>
<dbReference type="GO" id="GO:0016887">
    <property type="term" value="F:ATP hydrolysis activity"/>
    <property type="evidence" value="ECO:0007669"/>
    <property type="project" value="InterPro"/>
</dbReference>
<sequence length="2708" mass="294173">MVSEAPRAFVRLKTLHGHFSQSPFDAAEVEQLLDLSQHVFLELRHKTRVYSLACGYIARQPDVQSLRYSPELLSGSVEENDLRTEATPTTIGLGFFEFQWKGHELTALHQMFGSPVGAGNAVDVFTNLVLFAKIGEAEALPLFCNELVQQSEQVQAGFINVFEWHPTQQYWQARVVCPARPMASIILDAGVKEKLLADLDEFLAPETQKWYKEHGIQHKRGYLFYGAPGSGKTSLVQAIAGHFQHNLCYVHLTHPNLTDESLRAAMNQAPRHSLLVFEDIDAIFGRDREKLLADSVLTFSGLLNALDGVGKADGQIFVMTTNHRDRLNPALIRNGRADLHVEFSYASDSQIAGMFARFYPSTEQRCQDFVTNLRHCLAGRPVTTAALQHFFILHRRSSALQALDSVQDVVEELEQRADEQRMSRVARVALGTTDALSGWALGWDWEHCAASLLPVFCMEKSQLDYLHARSGGSVALEGEGLEIDSSATWNLLVLEQAYSVLLLHQEVDGHLAGLSRSLSREEHLVLFSFGGFFLSTLVGFLLLLLPCGHHCLGGTEKVKPEETPVIRRCNSKADDSIGIGEQVQAPPAVAMRAMPAVGCREDAAQVPETPPPVEHRKPDAQLEVDASCPTFEMDVVPAADVVEEVQAVPVHKEVVPAATPATGAETAGAAFPFPRGPSRPRRRRCGEAWTAEEAPKQRKAKARSLTAVLEVDEDEGAEEEEQIEEEQILEVEGQDQSGAQAVSDAEQNSNAQLCLAASADGPQQPECKLEEALPCQEGLMPPAQERRCGNEEKPPSAQRLVPIQSLRGRTLEILRAAGMGTVGLPELRRAVLVSLAGHFVAGLLLLLAGHMVLVALSLLFIKLCFLTVRLSASPTASATKIAQCPSPEISVTPAASPGSSSPPANVPESYAASWGFFPPDRGLLREHGNQPGRLGVGVMPAVAEEDVAADPMMALSTPSMSSWPEESGSDHSSKLLMTGRGREILHFSAQLAAEGVAQASVCADIESFQSVPLPAAFPAAECEEKVPQTNGNQTHVQELEAGAAEGLGGLSLSGSGGFGTSSSITQPGLCIEFRAHLDGAAVLMLQSDSEMSAIPGHRLMKGISLLREHPVTCPFRLFQTPAFRKIARRPQALAQMANKVLELERSMLHDFARYDGGHVGRVGPIRNGFHLVGSLRQGCRDTLIGMSTIVALVSFTLGQAIVILFVFIFDAWTSKKYATSSLSRHFMLAAENATCLSSRRLTALTGDMLPSECAREVVRSTSLAAFSMGPPNSVGLRACYPQDGLEELSYADVFYGTDDAICEWMENPSFDFFVIEKQQPCSILGRGTSLIISNATAFSHRVSDDLQRALSSYCSPCGDLVLGIVEVTRKMLMVDVLVHRSLASASPGLRRIAAASMALGSAFAVLLLTLLDAFSFMSLALEMLRLRSIGFVGSPLHFALVVTIGQAVEQVGLLVVHSLIMAGMSFQLELANDFWPELHCTRSTISSESVPNAWHQAARWTGTALVFFAAGISVFFALCILGGYVYRFHGLVPAGWLASLLYSRDVKMTRFAAAPLSMSDYRHETLAVDPAEAETIPTSLLRPGLGVLASLGFWHQKMSYVFQVGRRLEWYLPALPDTDPKTTAFTSDCVSWMAVVRATVHNLSVAWLLLPFGALPARACMYLNERILFATGTDGGNSADEADALMQHALEDAGIFWQTSGWLAAMGHFVTLLLLLAVDFLILPHDPREQLIAGLLATGAVLAVLRATVAQIQGLESCRHRHGLVAACSEILQDALPSRVVQSHTRAQLKTHPRSRSEEQADALGIRPWHAGLPFAKVAASRHEKLTPLPVRRAASEPTDEECLSALRGDAERVVSACRELLELDWVRSGLLPGRLRGKLVAARAARNRRIRLAQALLASRRPGFLARLRRRPAASSGLFYGALLMALREVAEEDLIAQRCASEARNVVCEHLRQHCTLQARKLQLWLHGTARSQAARWAQALSLSGAVGDILEGLDSRELCNPCDGEVASESEEPADPGADVPVVPADQQVVAVQPATEEKTQDQEEADDVLVSQGEDQEVGPRQQRLHAFLQSPGLPEESEAGVASATTSATLPFDPATVRARATLQPQAWASRDAPQTLRMLFAVSQQGLIRISGHWAAGGREVLPEKQARVNITAKAEVVLHWPKSARPSSADVQVEFISHQIWPPLPRKPAAAGAGGLLTKRSDTRLRTPCRRRLGSSWAQQNDELRWWERQVAGRGWLLRRSPAAVSNMPSEEDRMDSLWRILCGVEWSACPDGQSSIGRDEDSEGAVVLPTELGQTRWFAPVALPALDASQQEKVPFNSQRQLATASFRFAVAFPSCDLFQTAGRKLASTQVGGCVGLLGPVAHVMQEPVAMDDEVLFAAKQAAAVAASAAAHAPRAALRALEVAMRRNPQQLGAAFLTSLYAGTGGLSQVEVVRRSWLMAAAARKLLKQKRARQDALGAAAFLDGQPGAKTLASDLRARTYGTDMSWQKSGIEDINPFRRPRHGRELLGLDRAATSDYDSLSLLQHGQGRQWGKVCGFRRYAQDCSADDRVTPFQCNAATLAMVVTEIDASDDFDPSPAPRFRGSEPENATMDEAQMQEGSQHIQQMVADFVQKASSHQADVAELEKTLEEARQGAVGSADQTAMQNAFEHLMALQRAALGLLESLQSGSIRQLESRLSMARELGLAPDAFPDAAGQRRM</sequence>
<feature type="transmembrane region" description="Helical" evidence="6">
    <location>
        <begin position="1504"/>
        <end position="1526"/>
    </location>
</feature>
<dbReference type="Pfam" id="PF25426">
    <property type="entry name" value="AAA_lid_BCS1"/>
    <property type="match status" value="1"/>
</dbReference>
<evidence type="ECO:0000256" key="5">
    <source>
        <dbReference type="SAM" id="MobiDB-lite"/>
    </source>
</evidence>
<dbReference type="Proteomes" id="UP000601435">
    <property type="component" value="Unassembled WGS sequence"/>
</dbReference>
<gene>
    <name evidence="8" type="primary">BCS1</name>
    <name evidence="8" type="ORF">SNEC2469_LOCUS31649</name>
</gene>
<proteinExistence type="inferred from homology"/>
<dbReference type="PANTHER" id="PTHR23070">
    <property type="entry name" value="BCS1 AAA-TYPE ATPASE"/>
    <property type="match status" value="1"/>
</dbReference>
<keyword evidence="4" id="KW-0175">Coiled coil</keyword>
<evidence type="ECO:0000256" key="4">
    <source>
        <dbReference type="SAM" id="Coils"/>
    </source>
</evidence>
<dbReference type="OrthoDB" id="10251412at2759"/>
<feature type="domain" description="AAA+ ATPase" evidence="7">
    <location>
        <begin position="218"/>
        <end position="347"/>
    </location>
</feature>
<feature type="transmembrane region" description="Helical" evidence="6">
    <location>
        <begin position="1183"/>
        <end position="1209"/>
    </location>
</feature>
<keyword evidence="9" id="KW-1185">Reference proteome</keyword>
<comment type="caution">
    <text evidence="8">The sequence shown here is derived from an EMBL/GenBank/DDBJ whole genome shotgun (WGS) entry which is preliminary data.</text>
</comment>
<feature type="region of interest" description="Disordered" evidence="5">
    <location>
        <begin position="2004"/>
        <end position="2024"/>
    </location>
</feature>
<keyword evidence="2" id="KW-0547">Nucleotide-binding</keyword>
<dbReference type="SMART" id="SM00382">
    <property type="entry name" value="AAA"/>
    <property type="match status" value="1"/>
</dbReference>
<protein>
    <submittedName>
        <fullName evidence="8">BCS1 protein</fullName>
    </submittedName>
</protein>
<feature type="coiled-coil region" evidence="4">
    <location>
        <begin position="396"/>
        <end position="423"/>
    </location>
</feature>
<dbReference type="InterPro" id="IPR027417">
    <property type="entry name" value="P-loop_NTPase"/>
</dbReference>
<feature type="transmembrane region" description="Helical" evidence="6">
    <location>
        <begin position="1436"/>
        <end position="1460"/>
    </location>
</feature>